<name>A0A2I9CWC8_9DEIO</name>
<protein>
    <submittedName>
        <fullName evidence="1">Glr0227 protein</fullName>
    </submittedName>
</protein>
<dbReference type="InterPro" id="IPR009959">
    <property type="entry name" value="Cyclase_SnoaL-like"/>
</dbReference>
<proteinExistence type="predicted"/>
<dbReference type="GO" id="GO:0030638">
    <property type="term" value="P:polyketide metabolic process"/>
    <property type="evidence" value="ECO:0007669"/>
    <property type="project" value="InterPro"/>
</dbReference>
<organism evidence="1 2">
    <name type="scientific">Deinococcus aerius</name>
    <dbReference type="NCBI Taxonomy" id="200253"/>
    <lineage>
        <taxon>Bacteria</taxon>
        <taxon>Thermotogati</taxon>
        <taxon>Deinococcota</taxon>
        <taxon>Deinococci</taxon>
        <taxon>Deinococcales</taxon>
        <taxon>Deinococcaceae</taxon>
        <taxon>Deinococcus</taxon>
    </lineage>
</organism>
<dbReference type="PANTHER" id="PTHR38436:SF1">
    <property type="entry name" value="ESTER CYCLASE"/>
    <property type="match status" value="1"/>
</dbReference>
<dbReference type="RefSeq" id="WP_103129684.1">
    <property type="nucleotide sequence ID" value="NZ_BFAG01000008.1"/>
</dbReference>
<dbReference type="PANTHER" id="PTHR38436">
    <property type="entry name" value="POLYKETIDE CYCLASE SNOAL-LIKE DOMAIN"/>
    <property type="match status" value="1"/>
</dbReference>
<dbReference type="OrthoDB" id="7876517at2"/>
<comment type="caution">
    <text evidence="1">The sequence shown here is derived from an EMBL/GenBank/DDBJ whole genome shotgun (WGS) entry which is preliminary data.</text>
</comment>
<evidence type="ECO:0000313" key="2">
    <source>
        <dbReference type="Proteomes" id="UP000236569"/>
    </source>
</evidence>
<dbReference type="SUPFAM" id="SSF54427">
    <property type="entry name" value="NTF2-like"/>
    <property type="match status" value="1"/>
</dbReference>
<dbReference type="Gene3D" id="3.10.450.50">
    <property type="match status" value="1"/>
</dbReference>
<gene>
    <name evidence="1" type="ORF">DAERI_080095</name>
</gene>
<dbReference type="Proteomes" id="UP000236569">
    <property type="component" value="Unassembled WGS sequence"/>
</dbReference>
<dbReference type="InterPro" id="IPR032710">
    <property type="entry name" value="NTF2-like_dom_sf"/>
</dbReference>
<dbReference type="Pfam" id="PF07366">
    <property type="entry name" value="SnoaL"/>
    <property type="match status" value="1"/>
</dbReference>
<dbReference type="AlphaFoldDB" id="A0A2I9CWC8"/>
<accession>A0A2I9CWC8</accession>
<evidence type="ECO:0000313" key="1">
    <source>
        <dbReference type="EMBL" id="GBF06304.1"/>
    </source>
</evidence>
<sequence>MSAELNRKLALQTLERAFNQGDVSVFDEVMPARGVDHQEAPGTDMLSHLKEVVPMMRRAFPDLHFEVHHVLAEGDIVAFHSTMTGTHLGVYDIGPFRNLPPTGRRIKMRHMHFLRWQDGKNTDLWHLMDTASLMRQLTAPESAAPPVNS</sequence>
<reference evidence="2" key="1">
    <citation type="submission" date="2018-01" db="EMBL/GenBank/DDBJ databases">
        <title>Draft Genome Sequence of the Radioresistant Bacterium Deinococcus aerius TR0125, Isolated from the Higher Atmosphere above Japan.</title>
        <authorList>
            <person name="Satoh K."/>
            <person name="Arai H."/>
            <person name="Sanzen T."/>
            <person name="Kawaguchi Y."/>
            <person name="Hayashi H."/>
            <person name="Yokobori S."/>
            <person name="Yamagishi A."/>
            <person name="Oono Y."/>
            <person name="Narumi I."/>
        </authorList>
    </citation>
    <scope>NUCLEOTIDE SEQUENCE [LARGE SCALE GENOMIC DNA]</scope>
    <source>
        <strain evidence="2">TR0125</strain>
    </source>
</reference>
<dbReference type="EMBL" id="BFAG01000008">
    <property type="protein sequence ID" value="GBF06304.1"/>
    <property type="molecule type" value="Genomic_DNA"/>
</dbReference>
<keyword evidence="2" id="KW-1185">Reference proteome</keyword>